<dbReference type="InterPro" id="IPR055360">
    <property type="entry name" value="bAvd"/>
</dbReference>
<evidence type="ECO:0000313" key="2">
    <source>
        <dbReference type="Proteomes" id="UP000228867"/>
    </source>
</evidence>
<dbReference type="EMBL" id="PCWR01000010">
    <property type="protein sequence ID" value="PIR07559.1"/>
    <property type="molecule type" value="Genomic_DNA"/>
</dbReference>
<name>A0A2H0NF91_9BACT</name>
<dbReference type="Proteomes" id="UP000228867">
    <property type="component" value="Unassembled WGS sequence"/>
</dbReference>
<dbReference type="InterPro" id="IPR036583">
    <property type="entry name" value="23S_rRNA_IVS_sf"/>
</dbReference>
<reference evidence="1 2" key="1">
    <citation type="submission" date="2017-09" db="EMBL/GenBank/DDBJ databases">
        <title>Depth-based differentiation of microbial function through sediment-hosted aquifers and enrichment of novel symbionts in the deep terrestrial subsurface.</title>
        <authorList>
            <person name="Probst A.J."/>
            <person name="Ladd B."/>
            <person name="Jarett J.K."/>
            <person name="Geller-Mcgrath D.E."/>
            <person name="Sieber C.M."/>
            <person name="Emerson J.B."/>
            <person name="Anantharaman K."/>
            <person name="Thomas B.C."/>
            <person name="Malmstrom R."/>
            <person name="Stieglmeier M."/>
            <person name="Klingl A."/>
            <person name="Woyke T."/>
            <person name="Ryan C.M."/>
            <person name="Banfield J.F."/>
        </authorList>
    </citation>
    <scope>NUCLEOTIDE SEQUENCE [LARGE SCALE GENOMIC DNA]</scope>
    <source>
        <strain evidence="1">CG11_big_fil_rev_8_21_14_0_20_38_23</strain>
    </source>
</reference>
<proteinExistence type="predicted"/>
<gene>
    <name evidence="1" type="ORF">COV54_00420</name>
</gene>
<dbReference type="AlphaFoldDB" id="A0A2H0NF91"/>
<dbReference type="CDD" id="cd16376">
    <property type="entry name" value="Avd_like"/>
    <property type="match status" value="1"/>
</dbReference>
<evidence type="ECO:0008006" key="3">
    <source>
        <dbReference type="Google" id="ProtNLM"/>
    </source>
</evidence>
<dbReference type="Gene3D" id="1.20.1440.60">
    <property type="entry name" value="23S rRNA-intervening sequence"/>
    <property type="match status" value="1"/>
</dbReference>
<sequence>MQKLGWVKKFVAQYSHLPIYNLAFDLLKEFYQRVPKFSKQYKYFLGGRLVEYNIEIIRLIIETNSERDTKKRTNLLKDLGEKIELLIIHLRIANELKQLGQQKSYLFLVEKAVNLSRQAEGWRKSTK</sequence>
<accession>A0A2H0NF91</accession>
<evidence type="ECO:0000313" key="1">
    <source>
        <dbReference type="EMBL" id="PIR07559.1"/>
    </source>
</evidence>
<comment type="caution">
    <text evidence="1">The sequence shown here is derived from an EMBL/GenBank/DDBJ whole genome shotgun (WGS) entry which is preliminary data.</text>
</comment>
<protein>
    <recommendedName>
        <fullName evidence="3">Four helix bundle protein</fullName>
    </recommendedName>
</protein>
<organism evidence="1 2">
    <name type="scientific">Candidatus Jorgensenbacteria bacterium CG11_big_fil_rev_8_21_14_0_20_38_23</name>
    <dbReference type="NCBI Taxonomy" id="1974594"/>
    <lineage>
        <taxon>Bacteria</taxon>
        <taxon>Candidatus Joergenseniibacteriota</taxon>
    </lineage>
</organism>